<dbReference type="PANTHER" id="PTHR45674:SF4">
    <property type="entry name" value="DNA LIGASE 1"/>
    <property type="match status" value="1"/>
</dbReference>
<dbReference type="EC" id="6.5.1.1" evidence="4"/>
<comment type="similarity">
    <text evidence="1">Belongs to the ATP-dependent DNA ligase family.</text>
</comment>
<protein>
    <submittedName>
        <fullName evidence="4">DNA ligase-1</fullName>
        <ecNumber evidence="4">6.5.1.1</ecNumber>
        <ecNumber evidence="4">6.5.1.6</ecNumber>
        <ecNumber evidence="4">6.5.1.7</ecNumber>
    </submittedName>
</protein>
<organism evidence="4 5">
    <name type="scientific">Paenibacillus lactis</name>
    <dbReference type="NCBI Taxonomy" id="228574"/>
    <lineage>
        <taxon>Bacteria</taxon>
        <taxon>Bacillati</taxon>
        <taxon>Bacillota</taxon>
        <taxon>Bacilli</taxon>
        <taxon>Bacillales</taxon>
        <taxon>Paenibacillaceae</taxon>
        <taxon>Paenibacillus</taxon>
    </lineage>
</organism>
<dbReference type="InterPro" id="IPR012310">
    <property type="entry name" value="DNA_ligase_ATP-dep_cent"/>
</dbReference>
<evidence type="ECO:0000256" key="2">
    <source>
        <dbReference type="ARBA" id="ARBA00022598"/>
    </source>
</evidence>
<evidence type="ECO:0000259" key="3">
    <source>
        <dbReference type="PROSITE" id="PS50160"/>
    </source>
</evidence>
<gene>
    <name evidence="4" type="ORF">J2Z18_002068</name>
</gene>
<feature type="domain" description="ATP-dependent DNA ligase family profile" evidence="3">
    <location>
        <begin position="101"/>
        <end position="191"/>
    </location>
</feature>
<proteinExistence type="inferred from homology"/>
<dbReference type="InterPro" id="IPR050191">
    <property type="entry name" value="ATP-dep_DNA_ligase"/>
</dbReference>
<keyword evidence="5" id="KW-1185">Reference proteome</keyword>
<dbReference type="Proteomes" id="UP000706926">
    <property type="component" value="Unassembled WGS sequence"/>
</dbReference>
<dbReference type="PROSITE" id="PS50160">
    <property type="entry name" value="DNA_LIGASE_A3"/>
    <property type="match status" value="1"/>
</dbReference>
<sequence length="306" mass="34371">MFIDPMLLATAPSPYSGSRFIFEPKIDGHRLIFSQHNGDVRLYTRHNNDCTRQYPEVAGAIFPHDIVLDGEIACVDPATGNSDFEAVMMRFQAKKADKIAALSLSLPATFVIFDVLQYNGRDLRRLPLMKRKEILAQLPLPSTSFGIVPYIDGAGEALFEQIESRGMEGVVGKRKDSSYETGRRSDNWQKVINWSYADVFITGYRKEEFGWLASIYDNAKMRPAGIIELGANPTHKKAFYNVVKPLITGEDRNFVYVEPRIRVRRAANSCARENAELDAGGNASESGFCGVYCLDIIFFFNKSNNL</sequence>
<dbReference type="PANTHER" id="PTHR45674">
    <property type="entry name" value="DNA LIGASE 1/3 FAMILY MEMBER"/>
    <property type="match status" value="1"/>
</dbReference>
<dbReference type="CDD" id="cd07906">
    <property type="entry name" value="Adenylation_DNA_ligase_LigD_LigC"/>
    <property type="match status" value="1"/>
</dbReference>
<evidence type="ECO:0000256" key="1">
    <source>
        <dbReference type="ARBA" id="ARBA00007572"/>
    </source>
</evidence>
<keyword evidence="2 4" id="KW-0436">Ligase</keyword>
<evidence type="ECO:0000313" key="4">
    <source>
        <dbReference type="EMBL" id="MBP1892966.1"/>
    </source>
</evidence>
<dbReference type="SUPFAM" id="SSF56091">
    <property type="entry name" value="DNA ligase/mRNA capping enzyme, catalytic domain"/>
    <property type="match status" value="1"/>
</dbReference>
<reference evidence="4 5" key="1">
    <citation type="submission" date="2021-03" db="EMBL/GenBank/DDBJ databases">
        <title>Genomic Encyclopedia of Type Strains, Phase IV (KMG-IV): sequencing the most valuable type-strain genomes for metagenomic binning, comparative biology and taxonomic classification.</title>
        <authorList>
            <person name="Goeker M."/>
        </authorList>
    </citation>
    <scope>NUCLEOTIDE SEQUENCE [LARGE SCALE GENOMIC DNA]</scope>
    <source>
        <strain evidence="4 5">DSM 15596</strain>
    </source>
</reference>
<dbReference type="Pfam" id="PF01068">
    <property type="entry name" value="DNA_ligase_A_M"/>
    <property type="match status" value="1"/>
</dbReference>
<dbReference type="Gene3D" id="3.30.470.30">
    <property type="entry name" value="DNA ligase/mRNA capping enzyme"/>
    <property type="match status" value="1"/>
</dbReference>
<accession>A0ABS4F9M0</accession>
<dbReference type="EC" id="6.5.1.7" evidence="4"/>
<dbReference type="NCBIfam" id="NF005796">
    <property type="entry name" value="PRK07636.1"/>
    <property type="match status" value="1"/>
</dbReference>
<name>A0ABS4F9M0_9BACL</name>
<dbReference type="Gene3D" id="3.30.1490.70">
    <property type="match status" value="1"/>
</dbReference>
<dbReference type="EC" id="6.5.1.6" evidence="4"/>
<comment type="caution">
    <text evidence="4">The sequence shown here is derived from an EMBL/GenBank/DDBJ whole genome shotgun (WGS) entry which is preliminary data.</text>
</comment>
<dbReference type="GO" id="GO:0003910">
    <property type="term" value="F:DNA ligase (ATP) activity"/>
    <property type="evidence" value="ECO:0007669"/>
    <property type="project" value="UniProtKB-EC"/>
</dbReference>
<dbReference type="EMBL" id="JAGGKI010000004">
    <property type="protein sequence ID" value="MBP1892966.1"/>
    <property type="molecule type" value="Genomic_DNA"/>
</dbReference>
<evidence type="ECO:0000313" key="5">
    <source>
        <dbReference type="Proteomes" id="UP000706926"/>
    </source>
</evidence>